<reference evidence="1 2" key="1">
    <citation type="journal article" date="2009" name="PLoS Genet.">
        <title>The genome of Nectria haematococca: contribution of supernumerary chromosomes to gene expansion.</title>
        <authorList>
            <person name="Coleman J.J."/>
            <person name="Rounsley S.D."/>
            <person name="Rodriguez-Carres M."/>
            <person name="Kuo A."/>
            <person name="Wasmann C.C."/>
            <person name="Grimwood J."/>
            <person name="Schmutz J."/>
            <person name="Taga M."/>
            <person name="White G.J."/>
            <person name="Zhou S."/>
            <person name="Schwartz D.C."/>
            <person name="Freitag M."/>
            <person name="Ma L.J."/>
            <person name="Danchin E.G."/>
            <person name="Henrissat B."/>
            <person name="Coutinho P.M."/>
            <person name="Nelson D.R."/>
            <person name="Straney D."/>
            <person name="Napoli C.A."/>
            <person name="Barker B.M."/>
            <person name="Gribskov M."/>
            <person name="Rep M."/>
            <person name="Kroken S."/>
            <person name="Molnar I."/>
            <person name="Rensing C."/>
            <person name="Kennell J.C."/>
            <person name="Zamora J."/>
            <person name="Farman M.L."/>
            <person name="Selker E.U."/>
            <person name="Salamov A."/>
            <person name="Shapiro H."/>
            <person name="Pangilinan J."/>
            <person name="Lindquist E."/>
            <person name="Lamers C."/>
            <person name="Grigoriev I.V."/>
            <person name="Geiser D.M."/>
            <person name="Covert S.F."/>
            <person name="Temporini E."/>
            <person name="Vanetten H.D."/>
        </authorList>
    </citation>
    <scope>NUCLEOTIDE SEQUENCE [LARGE SCALE GENOMIC DNA]</scope>
    <source>
        <strain evidence="2">ATCC MYA-4622 / CBS 123669 / FGSC 9596 / NRRL 45880 / 77-13-4</strain>
    </source>
</reference>
<accession>C7ZIH5</accession>
<evidence type="ECO:0000313" key="1">
    <source>
        <dbReference type="EMBL" id="EEU36203.1"/>
    </source>
</evidence>
<keyword evidence="2" id="KW-1185">Reference proteome</keyword>
<sequence>MVAPIPVIGFMIAGALISKTVDVAIPYIAEQAKGWRWGWAREPQIPAYLRGKVNTVVVAHRVAPRLQICAAYEALFALHPENHASPPLLYTLLSVPLPSHNAGAVARLDHMIAILHQLDAKMAPYFETKDNTFRGSELRSQAQMAIDTWILVGSILLDERVKAEYDTIVVRPTVLEGKTVKEVLLDDELCGKKWGDSSTGS</sequence>
<proteinExistence type="predicted"/>
<organism evidence="1 2">
    <name type="scientific">Fusarium vanettenii (strain ATCC MYA-4622 / CBS 123669 / FGSC 9596 / NRRL 45880 / 77-13-4)</name>
    <name type="common">Fusarium solani subsp. pisi</name>
    <dbReference type="NCBI Taxonomy" id="660122"/>
    <lineage>
        <taxon>Eukaryota</taxon>
        <taxon>Fungi</taxon>
        <taxon>Dikarya</taxon>
        <taxon>Ascomycota</taxon>
        <taxon>Pezizomycotina</taxon>
        <taxon>Sordariomycetes</taxon>
        <taxon>Hypocreomycetidae</taxon>
        <taxon>Hypocreales</taxon>
        <taxon>Nectriaceae</taxon>
        <taxon>Fusarium</taxon>
        <taxon>Fusarium solani species complex</taxon>
        <taxon>Fusarium vanettenii</taxon>
    </lineage>
</organism>
<dbReference type="OrthoDB" id="5105668at2759"/>
<dbReference type="EMBL" id="GG698930">
    <property type="protein sequence ID" value="EEU36203.1"/>
    <property type="molecule type" value="Genomic_DNA"/>
</dbReference>
<dbReference type="InParanoid" id="C7ZIH5"/>
<dbReference type="RefSeq" id="XP_003041916.1">
    <property type="nucleotide sequence ID" value="XM_003041870.1"/>
</dbReference>
<name>C7ZIH5_FUSV7</name>
<protein>
    <submittedName>
        <fullName evidence="1">Uncharacterized protein</fullName>
    </submittedName>
</protein>
<dbReference type="VEuPathDB" id="FungiDB:NECHADRAFT_87144"/>
<dbReference type="KEGG" id="nhe:NECHADRAFT_87144"/>
<dbReference type="HOGENOM" id="CLU_1360743_0_0_1"/>
<evidence type="ECO:0000313" key="2">
    <source>
        <dbReference type="Proteomes" id="UP000005206"/>
    </source>
</evidence>
<dbReference type="AlphaFoldDB" id="C7ZIH5"/>
<dbReference type="Proteomes" id="UP000005206">
    <property type="component" value="Chromosome 12"/>
</dbReference>
<gene>
    <name evidence="1" type="ORF">NECHADRAFT_87144</name>
</gene>
<dbReference type="GeneID" id="9674300"/>